<evidence type="ECO:0000313" key="2">
    <source>
        <dbReference type="Proteomes" id="UP000319516"/>
    </source>
</evidence>
<organism evidence="1 2">
    <name type="scientific">Ornithinicoccus hortensis</name>
    <dbReference type="NCBI Taxonomy" id="82346"/>
    <lineage>
        <taxon>Bacteria</taxon>
        <taxon>Bacillati</taxon>
        <taxon>Actinomycetota</taxon>
        <taxon>Actinomycetes</taxon>
        <taxon>Micrococcales</taxon>
        <taxon>Intrasporangiaceae</taxon>
        <taxon>Ornithinicoccus</taxon>
    </lineage>
</organism>
<accession>A0A542YLN9</accession>
<dbReference type="EMBL" id="VFOP01000001">
    <property type="protein sequence ID" value="TQL48988.1"/>
    <property type="molecule type" value="Genomic_DNA"/>
</dbReference>
<evidence type="ECO:0000313" key="1">
    <source>
        <dbReference type="EMBL" id="TQL48988.1"/>
    </source>
</evidence>
<proteinExistence type="predicted"/>
<keyword evidence="2" id="KW-1185">Reference proteome</keyword>
<reference evidence="1 2" key="1">
    <citation type="submission" date="2019-06" db="EMBL/GenBank/DDBJ databases">
        <title>Sequencing the genomes of 1000 actinobacteria strains.</title>
        <authorList>
            <person name="Klenk H.-P."/>
        </authorList>
    </citation>
    <scope>NUCLEOTIDE SEQUENCE [LARGE SCALE GENOMIC DNA]</scope>
    <source>
        <strain evidence="1 2">DSM 12335</strain>
    </source>
</reference>
<dbReference type="AlphaFoldDB" id="A0A542YLN9"/>
<sequence>MRKRFFDDHVHTCRQRLQGKGLVSRGWRSDSDRVDDVGIEQVAEGGKQLNALDASDDVAGAVRVAVDNRH</sequence>
<dbReference type="Proteomes" id="UP000319516">
    <property type="component" value="Unassembled WGS sequence"/>
</dbReference>
<name>A0A542YLN9_9MICO</name>
<gene>
    <name evidence="1" type="ORF">FB467_0051</name>
</gene>
<protein>
    <submittedName>
        <fullName evidence="1">Uncharacterized protein</fullName>
    </submittedName>
</protein>
<comment type="caution">
    <text evidence="1">The sequence shown here is derived from an EMBL/GenBank/DDBJ whole genome shotgun (WGS) entry which is preliminary data.</text>
</comment>